<keyword evidence="2" id="KW-1185">Reference proteome</keyword>
<evidence type="ECO:0000313" key="2">
    <source>
        <dbReference type="Proteomes" id="UP000321328"/>
    </source>
</evidence>
<dbReference type="EMBL" id="BJVI01000012">
    <property type="protein sequence ID" value="GEL17797.1"/>
    <property type="molecule type" value="Genomic_DNA"/>
</dbReference>
<name>A0A511CZA3_9PSEU</name>
<gene>
    <name evidence="1" type="ORF">PA7_16340</name>
</gene>
<reference evidence="1 2" key="1">
    <citation type="submission" date="2019-07" db="EMBL/GenBank/DDBJ databases">
        <title>Whole genome shotgun sequence of Pseudonocardia asaccharolytica NBRC 16224.</title>
        <authorList>
            <person name="Hosoyama A."/>
            <person name="Uohara A."/>
            <person name="Ohji S."/>
            <person name="Ichikawa N."/>
        </authorList>
    </citation>
    <scope>NUCLEOTIDE SEQUENCE [LARGE SCALE GENOMIC DNA]</scope>
    <source>
        <strain evidence="1 2">NBRC 16224</strain>
    </source>
</reference>
<proteinExistence type="predicted"/>
<dbReference type="STRING" id="1123024.GCA_000423625_00100"/>
<accession>A0A511CZA3</accession>
<dbReference type="AlphaFoldDB" id="A0A511CZA3"/>
<organism evidence="1 2">
    <name type="scientific">Pseudonocardia asaccharolytica DSM 44247 = NBRC 16224</name>
    <dbReference type="NCBI Taxonomy" id="1123024"/>
    <lineage>
        <taxon>Bacteria</taxon>
        <taxon>Bacillati</taxon>
        <taxon>Actinomycetota</taxon>
        <taxon>Actinomycetes</taxon>
        <taxon>Pseudonocardiales</taxon>
        <taxon>Pseudonocardiaceae</taxon>
        <taxon>Pseudonocardia</taxon>
    </lineage>
</organism>
<sequence length="124" mass="13722">MRGVFVQFTALATAVAASKLKLGHPHHSHHEPGRTNALQVISCTTPKEYLGVQSYLYRETQPGYFYLVNSSAGKDEDAKFVNAAANEPCINGARYKSKANFLIVDGGQRYERFDQWSPAVVVNC</sequence>
<protein>
    <submittedName>
        <fullName evidence="1">Uncharacterized protein</fullName>
    </submittedName>
</protein>
<comment type="caution">
    <text evidence="1">The sequence shown here is derived from an EMBL/GenBank/DDBJ whole genome shotgun (WGS) entry which is preliminary data.</text>
</comment>
<evidence type="ECO:0000313" key="1">
    <source>
        <dbReference type="EMBL" id="GEL17797.1"/>
    </source>
</evidence>
<dbReference type="Proteomes" id="UP000321328">
    <property type="component" value="Unassembled WGS sequence"/>
</dbReference>
<dbReference type="RefSeq" id="WP_147201006.1">
    <property type="nucleotide sequence ID" value="NZ_AUII01000001.1"/>
</dbReference>